<dbReference type="STRING" id="93625.A0A409XU50"/>
<keyword evidence="1" id="KW-0812">Transmembrane</keyword>
<keyword evidence="4" id="KW-1185">Reference proteome</keyword>
<keyword evidence="1" id="KW-1133">Transmembrane helix</keyword>
<dbReference type="AlphaFoldDB" id="A0A409XU50"/>
<protein>
    <recommendedName>
        <fullName evidence="5">Granulins domain-containing protein</fullName>
    </recommendedName>
</protein>
<comment type="caution">
    <text evidence="3">The sequence shown here is derived from an EMBL/GenBank/DDBJ whole genome shotgun (WGS) entry which is preliminary data.</text>
</comment>
<evidence type="ECO:0000256" key="2">
    <source>
        <dbReference type="SAM" id="SignalP"/>
    </source>
</evidence>
<evidence type="ECO:0000256" key="1">
    <source>
        <dbReference type="SAM" id="Phobius"/>
    </source>
</evidence>
<proteinExistence type="predicted"/>
<gene>
    <name evidence="3" type="ORF">CVT25_000294</name>
</gene>
<sequence>MPTPFAAFILLLSYIAVFSTATQLLPAFKSAAEKRPTTIRGLLDIAKRQGFCPAPQFGCEFNFCCPNTNWRCCSDGSCCQPDTNCVLASNGIIGCCPDGEICSGPVGPPVSTTFTIRRCFTLSKWFRCSSTLFVFADTTTTRTTTRPVTTRSLTTIEPLPSTARPVTTRSLTTIEPLTSTAPPVTTRSSTTISFSTLNEISTTTTPTFIFTSSTANNTLTQSSNQPVLTSGLPSSVSGATQDVGVFVAILTYSFVVIAMVIL</sequence>
<feature type="chain" id="PRO_5019118883" description="Granulins domain-containing protein" evidence="2">
    <location>
        <begin position="22"/>
        <end position="262"/>
    </location>
</feature>
<evidence type="ECO:0008006" key="5">
    <source>
        <dbReference type="Google" id="ProtNLM"/>
    </source>
</evidence>
<reference evidence="3 4" key="1">
    <citation type="journal article" date="2018" name="Evol. Lett.">
        <title>Horizontal gene cluster transfer increased hallucinogenic mushroom diversity.</title>
        <authorList>
            <person name="Reynolds H.T."/>
            <person name="Vijayakumar V."/>
            <person name="Gluck-Thaler E."/>
            <person name="Korotkin H.B."/>
            <person name="Matheny P.B."/>
            <person name="Slot J.C."/>
        </authorList>
    </citation>
    <scope>NUCLEOTIDE SEQUENCE [LARGE SCALE GENOMIC DNA]</scope>
    <source>
        <strain evidence="3 4">2631</strain>
    </source>
</reference>
<dbReference type="Proteomes" id="UP000283269">
    <property type="component" value="Unassembled WGS sequence"/>
</dbReference>
<evidence type="ECO:0000313" key="3">
    <source>
        <dbReference type="EMBL" id="PPQ94335.1"/>
    </source>
</evidence>
<accession>A0A409XU50</accession>
<dbReference type="EMBL" id="NHYD01000378">
    <property type="protein sequence ID" value="PPQ94335.1"/>
    <property type="molecule type" value="Genomic_DNA"/>
</dbReference>
<dbReference type="InParanoid" id="A0A409XU50"/>
<feature type="signal peptide" evidence="2">
    <location>
        <begin position="1"/>
        <end position="21"/>
    </location>
</feature>
<evidence type="ECO:0000313" key="4">
    <source>
        <dbReference type="Proteomes" id="UP000283269"/>
    </source>
</evidence>
<keyword evidence="2" id="KW-0732">Signal</keyword>
<keyword evidence="1" id="KW-0472">Membrane</keyword>
<name>A0A409XU50_PSICY</name>
<organism evidence="3 4">
    <name type="scientific">Psilocybe cyanescens</name>
    <dbReference type="NCBI Taxonomy" id="93625"/>
    <lineage>
        <taxon>Eukaryota</taxon>
        <taxon>Fungi</taxon>
        <taxon>Dikarya</taxon>
        <taxon>Basidiomycota</taxon>
        <taxon>Agaricomycotina</taxon>
        <taxon>Agaricomycetes</taxon>
        <taxon>Agaricomycetidae</taxon>
        <taxon>Agaricales</taxon>
        <taxon>Agaricineae</taxon>
        <taxon>Strophariaceae</taxon>
        <taxon>Psilocybe</taxon>
    </lineage>
</organism>
<feature type="transmembrane region" description="Helical" evidence="1">
    <location>
        <begin position="243"/>
        <end position="261"/>
    </location>
</feature>
<dbReference type="OrthoDB" id="5358959at2759"/>